<evidence type="ECO:0000256" key="2">
    <source>
        <dbReference type="ARBA" id="ARBA00022490"/>
    </source>
</evidence>
<feature type="binding site" evidence="13">
    <location>
        <position position="141"/>
    </location>
    <ligand>
        <name>substrate</name>
    </ligand>
</feature>
<comment type="caution">
    <text evidence="11">Lacks conserved residue(s) required for the propagation of feature annotation.</text>
</comment>
<keyword evidence="2 11" id="KW-0963">Cytoplasm</keyword>
<evidence type="ECO:0000256" key="6">
    <source>
        <dbReference type="ARBA" id="ARBA00023002"/>
    </source>
</evidence>
<evidence type="ECO:0000256" key="14">
    <source>
        <dbReference type="PIRSR" id="PIRSR000114-3"/>
    </source>
</evidence>
<feature type="binding site" evidence="11">
    <location>
        <position position="86"/>
    </location>
    <ligand>
        <name>NADPH</name>
        <dbReference type="ChEBI" id="CHEBI:57783"/>
    </ligand>
</feature>
<feature type="binding site" evidence="14">
    <location>
        <position position="287"/>
    </location>
    <ligand>
        <name>NAD(+)</name>
        <dbReference type="ChEBI" id="CHEBI:57540"/>
    </ligand>
</feature>
<feature type="binding site" evidence="14">
    <location>
        <begin position="62"/>
        <end position="67"/>
    </location>
    <ligand>
        <name>NAD(+)</name>
        <dbReference type="ChEBI" id="CHEBI:57540"/>
    </ligand>
</feature>
<feature type="binding site" evidence="11">
    <location>
        <position position="223"/>
    </location>
    <ligand>
        <name>sn-glycerol 3-phosphate</name>
        <dbReference type="ChEBI" id="CHEBI:57597"/>
    </ligand>
</feature>
<dbReference type="UniPathway" id="UPA00940"/>
<feature type="binding site" evidence="11">
    <location>
        <position position="141"/>
    </location>
    <ligand>
        <name>NADPH</name>
        <dbReference type="ChEBI" id="CHEBI:57783"/>
    </ligand>
</feature>
<dbReference type="PANTHER" id="PTHR11728">
    <property type="entry name" value="GLYCEROL-3-PHOSPHATE DEHYDROGENASE"/>
    <property type="match status" value="1"/>
</dbReference>
<evidence type="ECO:0000256" key="7">
    <source>
        <dbReference type="ARBA" id="ARBA00023027"/>
    </source>
</evidence>
<dbReference type="SUPFAM" id="SSF48179">
    <property type="entry name" value="6-phosphogluconate dehydrogenase C-terminal domain-like"/>
    <property type="match status" value="1"/>
</dbReference>
<sequence>MDSKKKPKFVIASKCGSACVAIRSTKVDSSVKAAMLGITQTLEFVYNISKQYIGGMMISVCGGGAWGSALAFALAHKQEVRIFSRRKLDDKWGTPFGIRQVSLEEACEAELIVIAISVAYLREFLATMPKNPRAFYLFASKGIEEQSGAFVHQIAAEFMDPKNICALSGPSFAKEVRQCLPCAVAIHAQDPRIAQSFSTAFPSFMKMYVGDDLVGAEIAGAYKNVIAIAGGISDGLGLGNNAKAALLARGLVEMERFGRVFGAKTETFLGLSGSGDLFLTAGSTLSRNYRVGLGLAQGKSLQSVLEEIGEVAEGVRTARAIHTIATRKDIYTPIVNEVVQILNGKPCREGILALMAQRD</sequence>
<dbReference type="EMBL" id="UGHV01000001">
    <property type="protein sequence ID" value="STO96923.1"/>
    <property type="molecule type" value="Genomic_DNA"/>
</dbReference>
<feature type="binding site" evidence="11">
    <location>
        <position position="313"/>
    </location>
    <ligand>
        <name>NADPH</name>
        <dbReference type="ChEBI" id="CHEBI:57783"/>
    </ligand>
</feature>
<dbReference type="Pfam" id="PF07479">
    <property type="entry name" value="NAD_Gly3P_dh_C"/>
    <property type="match status" value="1"/>
</dbReference>
<keyword evidence="5 11" id="KW-0521">NADP</keyword>
<dbReference type="Gene3D" id="1.10.1040.10">
    <property type="entry name" value="N-(1-d-carboxylethyl)-l-norvaline Dehydrogenase, domain 2"/>
    <property type="match status" value="1"/>
</dbReference>
<evidence type="ECO:0000256" key="4">
    <source>
        <dbReference type="ARBA" id="ARBA00022741"/>
    </source>
</evidence>
<keyword evidence="3 11" id="KW-0444">Lipid biosynthesis</keyword>
<dbReference type="InterPro" id="IPR036291">
    <property type="entry name" value="NAD(P)-bd_dom_sf"/>
</dbReference>
<dbReference type="AlphaFoldDB" id="A0A377J550"/>
<evidence type="ECO:0000256" key="3">
    <source>
        <dbReference type="ARBA" id="ARBA00022516"/>
    </source>
</evidence>
<feature type="binding site" evidence="11">
    <location>
        <position position="173"/>
    </location>
    <ligand>
        <name>NADPH</name>
        <dbReference type="ChEBI" id="CHEBI:57783"/>
    </ligand>
</feature>
<feature type="binding site" evidence="11">
    <location>
        <position position="288"/>
    </location>
    <ligand>
        <name>sn-glycerol 3-phosphate</name>
        <dbReference type="ChEBI" id="CHEBI:57597"/>
    </ligand>
</feature>
<dbReference type="InterPro" id="IPR011128">
    <property type="entry name" value="G3P_DH_NAD-dep_N"/>
</dbReference>
<dbReference type="PANTHER" id="PTHR11728:SF1">
    <property type="entry name" value="GLYCEROL-3-PHOSPHATE DEHYDROGENASE [NAD(+)] 2, CHLOROPLASTIC"/>
    <property type="match status" value="1"/>
</dbReference>
<organism evidence="18 19">
    <name type="scientific">Helicobacter canis</name>
    <dbReference type="NCBI Taxonomy" id="29419"/>
    <lineage>
        <taxon>Bacteria</taxon>
        <taxon>Pseudomonadati</taxon>
        <taxon>Campylobacterota</taxon>
        <taxon>Epsilonproteobacteria</taxon>
        <taxon>Campylobacterales</taxon>
        <taxon>Helicobacteraceae</taxon>
        <taxon>Helicobacter</taxon>
    </lineage>
</organism>
<evidence type="ECO:0000256" key="12">
    <source>
        <dbReference type="PIRSR" id="PIRSR000114-1"/>
    </source>
</evidence>
<keyword evidence="15" id="KW-0472">Membrane</keyword>
<keyword evidence="4 11" id="KW-0547">Nucleotide-binding</keyword>
<feature type="binding site" evidence="11">
    <location>
        <position position="85"/>
    </location>
    <ligand>
        <name>NADPH</name>
        <dbReference type="ChEBI" id="CHEBI:57783"/>
    </ligand>
</feature>
<dbReference type="InterPro" id="IPR013328">
    <property type="entry name" value="6PGD_dom2"/>
</dbReference>
<dbReference type="GO" id="GO:0141152">
    <property type="term" value="F:glycerol-3-phosphate dehydrogenase (NAD+) activity"/>
    <property type="evidence" value="ECO:0007669"/>
    <property type="project" value="RHEA"/>
</dbReference>
<feature type="binding site" evidence="11">
    <location>
        <position position="276"/>
    </location>
    <ligand>
        <name>sn-glycerol 3-phosphate</name>
        <dbReference type="ChEBI" id="CHEBI:57597"/>
    </ligand>
</feature>
<evidence type="ECO:0000256" key="11">
    <source>
        <dbReference type="HAMAP-Rule" id="MF_00394"/>
    </source>
</evidence>
<keyword evidence="9 11" id="KW-0594">Phospholipid biosynthesis</keyword>
<feature type="binding site" evidence="13">
    <location>
        <begin position="287"/>
        <end position="288"/>
    </location>
    <ligand>
        <name>substrate</name>
    </ligand>
</feature>
<dbReference type="GO" id="GO:0008654">
    <property type="term" value="P:phospholipid biosynthetic process"/>
    <property type="evidence" value="ECO:0007669"/>
    <property type="project" value="UniProtKB-KW"/>
</dbReference>
<comment type="catalytic activity">
    <reaction evidence="11">
        <text>sn-glycerol 3-phosphate + NAD(+) = dihydroxyacetone phosphate + NADH + H(+)</text>
        <dbReference type="Rhea" id="RHEA:11092"/>
        <dbReference type="ChEBI" id="CHEBI:15378"/>
        <dbReference type="ChEBI" id="CHEBI:57540"/>
        <dbReference type="ChEBI" id="CHEBI:57597"/>
        <dbReference type="ChEBI" id="CHEBI:57642"/>
        <dbReference type="ChEBI" id="CHEBI:57945"/>
        <dbReference type="EC" id="1.1.1.94"/>
    </reaction>
</comment>
<proteinExistence type="inferred from homology"/>
<evidence type="ECO:0000259" key="17">
    <source>
        <dbReference type="Pfam" id="PF07479"/>
    </source>
</evidence>
<feature type="binding site" evidence="11">
    <location>
        <position position="66"/>
    </location>
    <ligand>
        <name>NADPH</name>
        <dbReference type="ChEBI" id="CHEBI:57783"/>
    </ligand>
</feature>
<comment type="subcellular location">
    <subcellularLocation>
        <location evidence="11">Cytoplasm</location>
    </subcellularLocation>
</comment>
<dbReference type="InterPro" id="IPR006168">
    <property type="entry name" value="G3P_DH_NAD-dep"/>
</dbReference>
<dbReference type="NCBIfam" id="NF000943">
    <property type="entry name" value="PRK00094.2-1"/>
    <property type="match status" value="1"/>
</dbReference>
<protein>
    <recommendedName>
        <fullName evidence="11">Glycerol-3-phosphate dehydrogenase [NAD(P)+]</fullName>
        <ecNumber evidence="11">1.1.1.94</ecNumber>
    </recommendedName>
    <alternativeName>
        <fullName evidence="11">NAD(P)(+)-dependent glycerol-3-phosphate dehydrogenase</fullName>
    </alternativeName>
    <alternativeName>
        <fullName evidence="11">NAD(P)H-dependent dihydroxyacetone-phosphate reductase</fullName>
    </alternativeName>
</protein>
<comment type="similarity">
    <text evidence="1 11">Belongs to the NAD-dependent glycerol-3-phosphate dehydrogenase family.</text>
</comment>
<dbReference type="GO" id="GO:0005975">
    <property type="term" value="P:carbohydrate metabolic process"/>
    <property type="evidence" value="ECO:0007669"/>
    <property type="project" value="InterPro"/>
</dbReference>
<feature type="binding site" evidence="11">
    <location>
        <position position="287"/>
    </location>
    <ligand>
        <name>NADPH</name>
        <dbReference type="ChEBI" id="CHEBI:57783"/>
    </ligand>
</feature>
<feature type="binding site" evidence="11">
    <location>
        <position position="311"/>
    </location>
    <ligand>
        <name>NADPH</name>
        <dbReference type="ChEBI" id="CHEBI:57783"/>
    </ligand>
</feature>
<comment type="pathway">
    <text evidence="11">Membrane lipid metabolism; glycerophospholipid metabolism.</text>
</comment>
<evidence type="ECO:0000313" key="19">
    <source>
        <dbReference type="Proteomes" id="UP000254841"/>
    </source>
</evidence>
<dbReference type="GO" id="GO:0006650">
    <property type="term" value="P:glycerophospholipid metabolic process"/>
    <property type="evidence" value="ECO:0007669"/>
    <property type="project" value="UniProtKB-UniRule"/>
</dbReference>
<feature type="binding site" evidence="11">
    <location>
        <position position="169"/>
    </location>
    <ligand>
        <name>sn-glycerol 3-phosphate</name>
        <dbReference type="ChEBI" id="CHEBI:57597"/>
    </ligand>
</feature>
<evidence type="ECO:0000256" key="15">
    <source>
        <dbReference type="SAM" id="Phobius"/>
    </source>
</evidence>
<evidence type="ECO:0000256" key="5">
    <source>
        <dbReference type="ARBA" id="ARBA00022857"/>
    </source>
</evidence>
<feature type="binding site" evidence="11">
    <location>
        <position position="171"/>
    </location>
    <ligand>
        <name>sn-glycerol 3-phosphate</name>
        <dbReference type="ChEBI" id="CHEBI:57597"/>
    </ligand>
</feature>
<dbReference type="GO" id="GO:0005829">
    <property type="term" value="C:cytosol"/>
    <property type="evidence" value="ECO:0007669"/>
    <property type="project" value="TreeGrafter"/>
</dbReference>
<dbReference type="HAMAP" id="MF_00394">
    <property type="entry name" value="NAD_Glyc3P_dehydrog"/>
    <property type="match status" value="1"/>
</dbReference>
<feature type="domain" description="Glycerol-3-phosphate dehydrogenase NAD-dependent C-terminal" evidence="17">
    <location>
        <begin position="212"/>
        <end position="345"/>
    </location>
</feature>
<evidence type="ECO:0000313" key="18">
    <source>
        <dbReference type="EMBL" id="STO96923.1"/>
    </source>
</evidence>
<dbReference type="Gene3D" id="3.40.50.720">
    <property type="entry name" value="NAD(P)-binding Rossmann-like Domain"/>
    <property type="match status" value="1"/>
</dbReference>
<feature type="binding site" evidence="14">
    <location>
        <position position="173"/>
    </location>
    <ligand>
        <name>NAD(+)</name>
        <dbReference type="ChEBI" id="CHEBI:57540"/>
    </ligand>
</feature>
<dbReference type="SUPFAM" id="SSF51735">
    <property type="entry name" value="NAD(P)-binding Rossmann-fold domains"/>
    <property type="match status" value="1"/>
</dbReference>
<keyword evidence="7 11" id="KW-0520">NAD</keyword>
<keyword evidence="15" id="KW-0812">Transmembrane</keyword>
<dbReference type="NCBIfam" id="NF000940">
    <property type="entry name" value="PRK00094.1-2"/>
    <property type="match status" value="1"/>
</dbReference>
<dbReference type="PIRSF" id="PIRSF000114">
    <property type="entry name" value="Glycerol-3-P_dh"/>
    <property type="match status" value="1"/>
</dbReference>
<feature type="active site" description="Proton acceptor" evidence="11 12">
    <location>
        <position position="223"/>
    </location>
</feature>
<evidence type="ECO:0000256" key="13">
    <source>
        <dbReference type="PIRSR" id="PIRSR000114-2"/>
    </source>
</evidence>
<keyword evidence="6 11" id="KW-0560">Oxidoreductase</keyword>
<feature type="binding site" evidence="11">
    <location>
        <position position="286"/>
    </location>
    <ligand>
        <name>sn-glycerol 3-phosphate</name>
        <dbReference type="ChEBI" id="CHEBI:57597"/>
    </ligand>
</feature>
<dbReference type="GO" id="GO:0046167">
    <property type="term" value="P:glycerol-3-phosphate biosynthetic process"/>
    <property type="evidence" value="ECO:0007669"/>
    <property type="project" value="UniProtKB-UniRule"/>
</dbReference>
<dbReference type="Proteomes" id="UP000254841">
    <property type="component" value="Unassembled WGS sequence"/>
</dbReference>
<evidence type="ECO:0000256" key="1">
    <source>
        <dbReference type="ARBA" id="ARBA00011009"/>
    </source>
</evidence>
<keyword evidence="15" id="KW-1133">Transmembrane helix</keyword>
<dbReference type="EC" id="1.1.1.94" evidence="11"/>
<evidence type="ECO:0000256" key="10">
    <source>
        <dbReference type="ARBA" id="ARBA00023264"/>
    </source>
</evidence>
<keyword evidence="8 11" id="KW-0443">Lipid metabolism</keyword>
<feature type="transmembrane region" description="Helical" evidence="15">
    <location>
        <begin position="52"/>
        <end position="75"/>
    </location>
</feature>
<feature type="binding site" evidence="11">
    <location>
        <position position="141"/>
    </location>
    <ligand>
        <name>sn-glycerol 3-phosphate</name>
        <dbReference type="ChEBI" id="CHEBI:57597"/>
    </ligand>
</feature>
<dbReference type="GO" id="GO:0051287">
    <property type="term" value="F:NAD binding"/>
    <property type="evidence" value="ECO:0007669"/>
    <property type="project" value="InterPro"/>
</dbReference>
<dbReference type="GO" id="GO:0046168">
    <property type="term" value="P:glycerol-3-phosphate catabolic process"/>
    <property type="evidence" value="ECO:0007669"/>
    <property type="project" value="InterPro"/>
</dbReference>
<gene>
    <name evidence="11 18" type="primary">gpsA</name>
    <name evidence="18" type="ORF">NCTC12410_00741</name>
</gene>
<feature type="binding site" evidence="11">
    <location>
        <position position="287"/>
    </location>
    <ligand>
        <name>sn-glycerol 3-phosphate</name>
        <dbReference type="ChEBI" id="CHEBI:57597"/>
    </ligand>
</feature>
<dbReference type="GO" id="GO:0141153">
    <property type="term" value="F:glycerol-3-phosphate dehydrogenase (NADP+) activity"/>
    <property type="evidence" value="ECO:0007669"/>
    <property type="project" value="RHEA"/>
</dbReference>
<feature type="domain" description="Glycerol-3-phosphate dehydrogenase NAD-dependent N-terminal" evidence="16">
    <location>
        <begin position="102"/>
        <end position="192"/>
    </location>
</feature>
<evidence type="ECO:0000256" key="8">
    <source>
        <dbReference type="ARBA" id="ARBA00023098"/>
    </source>
</evidence>
<dbReference type="PROSITE" id="PS00957">
    <property type="entry name" value="NAD_G3PDH"/>
    <property type="match status" value="1"/>
</dbReference>
<dbReference type="FunFam" id="1.10.1040.10:FF:000025">
    <property type="entry name" value="Glycerol-3-phosphate dehydrogenase [NAD(P)+]"/>
    <property type="match status" value="1"/>
</dbReference>
<name>A0A377J550_9HELI</name>
<dbReference type="Pfam" id="PF01210">
    <property type="entry name" value="NAD_Gly3P_dh_N"/>
    <property type="match status" value="1"/>
</dbReference>
<dbReference type="NCBIfam" id="NF000942">
    <property type="entry name" value="PRK00094.1-4"/>
    <property type="match status" value="1"/>
</dbReference>
<comment type="catalytic activity">
    <reaction evidence="11">
        <text>sn-glycerol 3-phosphate + NADP(+) = dihydroxyacetone phosphate + NADPH + H(+)</text>
        <dbReference type="Rhea" id="RHEA:11096"/>
        <dbReference type="ChEBI" id="CHEBI:15378"/>
        <dbReference type="ChEBI" id="CHEBI:57597"/>
        <dbReference type="ChEBI" id="CHEBI:57642"/>
        <dbReference type="ChEBI" id="CHEBI:57783"/>
        <dbReference type="ChEBI" id="CHEBI:58349"/>
        <dbReference type="EC" id="1.1.1.94"/>
    </reaction>
</comment>
<dbReference type="InterPro" id="IPR008927">
    <property type="entry name" value="6-PGluconate_DH-like_C_sf"/>
</dbReference>
<reference evidence="18 19" key="1">
    <citation type="submission" date="2018-06" db="EMBL/GenBank/DDBJ databases">
        <authorList>
            <consortium name="Pathogen Informatics"/>
            <person name="Doyle S."/>
        </authorList>
    </citation>
    <scope>NUCLEOTIDE SEQUENCE [LARGE SCALE GENOMIC DNA]</scope>
    <source>
        <strain evidence="18 19">NCTC12410</strain>
    </source>
</reference>
<dbReference type="InterPro" id="IPR006109">
    <property type="entry name" value="G3P_DH_NAD-dep_C"/>
</dbReference>
<accession>A0A377J550</accession>
<evidence type="ECO:0000259" key="16">
    <source>
        <dbReference type="Pfam" id="PF01210"/>
    </source>
</evidence>
<evidence type="ECO:0000256" key="9">
    <source>
        <dbReference type="ARBA" id="ARBA00023209"/>
    </source>
</evidence>
<keyword evidence="10 11" id="KW-1208">Phospholipid metabolism</keyword>
<comment type="function">
    <text evidence="11">Catalyzes the reduction of the glycolytic intermediate dihydroxyacetone phosphate (DHAP) to sn-glycerol 3-phosphate (G3P), the key precursor for phospholipid synthesis.</text>
</comment>